<keyword evidence="1" id="KW-0812">Transmembrane</keyword>
<proteinExistence type="predicted"/>
<dbReference type="InterPro" id="IPR004950">
    <property type="entry name" value="DUF267_CAE_spp"/>
</dbReference>
<evidence type="ECO:0000313" key="2">
    <source>
        <dbReference type="Proteomes" id="UP000887577"/>
    </source>
</evidence>
<dbReference type="PANTHER" id="PTHR31930:SF5">
    <property type="entry name" value="GUSTATORY RECEPTOR"/>
    <property type="match status" value="1"/>
</dbReference>
<organism evidence="2 3">
    <name type="scientific">Panagrolaimus superbus</name>
    <dbReference type="NCBI Taxonomy" id="310955"/>
    <lineage>
        <taxon>Eukaryota</taxon>
        <taxon>Metazoa</taxon>
        <taxon>Ecdysozoa</taxon>
        <taxon>Nematoda</taxon>
        <taxon>Chromadorea</taxon>
        <taxon>Rhabditida</taxon>
        <taxon>Tylenchina</taxon>
        <taxon>Panagrolaimomorpha</taxon>
        <taxon>Panagrolaimoidea</taxon>
        <taxon>Panagrolaimidae</taxon>
        <taxon>Panagrolaimus</taxon>
    </lineage>
</organism>
<keyword evidence="1" id="KW-0472">Membrane</keyword>
<reference evidence="3" key="1">
    <citation type="submission" date="2022-11" db="UniProtKB">
        <authorList>
            <consortium name="WormBaseParasite"/>
        </authorList>
    </citation>
    <scope>IDENTIFICATION</scope>
</reference>
<dbReference type="Pfam" id="PF03268">
    <property type="entry name" value="DUF267"/>
    <property type="match status" value="1"/>
</dbReference>
<feature type="transmembrane region" description="Helical" evidence="1">
    <location>
        <begin position="43"/>
        <end position="66"/>
    </location>
</feature>
<dbReference type="Proteomes" id="UP000887577">
    <property type="component" value="Unplaced"/>
</dbReference>
<protein>
    <submittedName>
        <fullName evidence="3">Uncharacterized protein</fullName>
    </submittedName>
</protein>
<evidence type="ECO:0000256" key="1">
    <source>
        <dbReference type="SAM" id="Phobius"/>
    </source>
</evidence>
<dbReference type="WBParaSite" id="PSU_v2.g6164.t1">
    <property type="protein sequence ID" value="PSU_v2.g6164.t1"/>
    <property type="gene ID" value="PSU_v2.g6164"/>
</dbReference>
<dbReference type="PANTHER" id="PTHR31930">
    <property type="entry name" value="SERPENTINE RECEPTOR, CLASS R"/>
    <property type="match status" value="1"/>
</dbReference>
<keyword evidence="1" id="KW-1133">Transmembrane helix</keyword>
<feature type="transmembrane region" description="Helical" evidence="1">
    <location>
        <begin position="120"/>
        <end position="146"/>
    </location>
</feature>
<sequence>MIFFIYCYIFYIYENVTDFNQFVTEIGNSTSANYRNSMFGNQAFFWFDAVILVWAGFISSLALVIYNLVSNNLVSDYTIFNEELKEASKAGQLAHADLLNNYGTRQLELLDLARFAYSQFSLLVTFTFVAGFITHALAGFIMRSFAEVIPIEMRISTISFVVLGTK</sequence>
<evidence type="ECO:0000313" key="3">
    <source>
        <dbReference type="WBParaSite" id="PSU_v2.g6164.t1"/>
    </source>
</evidence>
<keyword evidence="2" id="KW-1185">Reference proteome</keyword>
<dbReference type="AlphaFoldDB" id="A0A914Z0A4"/>
<name>A0A914Z0A4_9BILA</name>
<accession>A0A914Z0A4</accession>